<protein>
    <submittedName>
        <fullName evidence="2">Aurora kinase</fullName>
    </submittedName>
</protein>
<dbReference type="AlphaFoldDB" id="A0A1Q9BZF5"/>
<evidence type="ECO:0000313" key="3">
    <source>
        <dbReference type="Proteomes" id="UP000186817"/>
    </source>
</evidence>
<dbReference type="InterPro" id="IPR051553">
    <property type="entry name" value="Ran_GTPase-activating"/>
</dbReference>
<dbReference type="GO" id="GO:0016301">
    <property type="term" value="F:kinase activity"/>
    <property type="evidence" value="ECO:0007669"/>
    <property type="project" value="UniProtKB-KW"/>
</dbReference>
<accession>A0A1Q9BZF5</accession>
<name>A0A1Q9BZF5_SYMMI</name>
<dbReference type="SUPFAM" id="SSF50985">
    <property type="entry name" value="RCC1/BLIP-II"/>
    <property type="match status" value="2"/>
</dbReference>
<dbReference type="Gene3D" id="3.30.200.20">
    <property type="entry name" value="Phosphorylase Kinase, domain 1"/>
    <property type="match status" value="1"/>
</dbReference>
<feature type="region of interest" description="Disordered" evidence="1">
    <location>
        <begin position="554"/>
        <end position="574"/>
    </location>
</feature>
<proteinExistence type="predicted"/>
<reference evidence="2 3" key="1">
    <citation type="submission" date="2016-02" db="EMBL/GenBank/DDBJ databases">
        <title>Genome analysis of coral dinoflagellate symbionts highlights evolutionary adaptations to a symbiotic lifestyle.</title>
        <authorList>
            <person name="Aranda M."/>
            <person name="Li Y."/>
            <person name="Liew Y.J."/>
            <person name="Baumgarten S."/>
            <person name="Simakov O."/>
            <person name="Wilson M."/>
            <person name="Piel J."/>
            <person name="Ashoor H."/>
            <person name="Bougouffa S."/>
            <person name="Bajic V.B."/>
            <person name="Ryu T."/>
            <person name="Ravasi T."/>
            <person name="Bayer T."/>
            <person name="Micklem G."/>
            <person name="Kim H."/>
            <person name="Bhak J."/>
            <person name="Lajeunesse T.C."/>
            <person name="Voolstra C.R."/>
        </authorList>
    </citation>
    <scope>NUCLEOTIDE SEQUENCE [LARGE SCALE GENOMIC DNA]</scope>
    <source>
        <strain evidence="2 3">CCMP2467</strain>
    </source>
</reference>
<organism evidence="2 3">
    <name type="scientific">Symbiodinium microadriaticum</name>
    <name type="common">Dinoflagellate</name>
    <name type="synonym">Zooxanthella microadriatica</name>
    <dbReference type="NCBI Taxonomy" id="2951"/>
    <lineage>
        <taxon>Eukaryota</taxon>
        <taxon>Sar</taxon>
        <taxon>Alveolata</taxon>
        <taxon>Dinophyceae</taxon>
        <taxon>Suessiales</taxon>
        <taxon>Symbiodiniaceae</taxon>
        <taxon>Symbiodinium</taxon>
    </lineage>
</organism>
<keyword evidence="3" id="KW-1185">Reference proteome</keyword>
<dbReference type="Gene3D" id="2.130.10.30">
    <property type="entry name" value="Regulator of chromosome condensation 1/beta-lactamase-inhibitor protein II"/>
    <property type="match status" value="2"/>
</dbReference>
<evidence type="ECO:0000313" key="2">
    <source>
        <dbReference type="EMBL" id="OLP76053.1"/>
    </source>
</evidence>
<keyword evidence="2" id="KW-0418">Kinase</keyword>
<dbReference type="InterPro" id="IPR011009">
    <property type="entry name" value="Kinase-like_dom_sf"/>
</dbReference>
<sequence length="765" mass="79954">MSITVEVSLLSGKTATVQAGLDETCKTLTQRAQVALGVGKGRLLDSSGVVLDGCAEIRNSRIQSGDSLSLQVSRVQVRRADVACAAILGDGSVVTWGSAGFGGDSSAVQAQLKNVQQIQASSAAFAAILSDLSVVTWGHANSGGDSSSVQDQLQNVQQIQASVDAFAAILADGSVVTWGRYAAGGDSSSVQDQLKNVQQIQASFGAFAAILGDGSVVAWGRVDSGGDSSSVQDQLKNVQQIQASRTGAFAAILGDGSVVTWGHSVYGGDSSAVQAQLKNVQQIQASRGAFAAILDDGSVVTWGDAGFGGDSSAVQAQLKNVQQIQVSERAFAAILGDGSVVTWGIAMFGGDSSAVQGQLKNVQQIQGALCAFAAILGDGSVVTWGRDAPGGDSSSVQDQLQNVQQIQASGPAFAAILADGSVVTWGHADSGGDSSSVQDQLKNVQQIQATCDAFAAILGDGSVVTWGALDGADSSALQADVSTQVAMGILSQFPAARFVFSFSKDRPLYFEDEDDDDLCVTRLDHRHAFAAYFILLKRNLKPYTGPCLENSRASPRIAGEGKTRPPPLQLSSLTTYPSELHPTLAAEYEVRRLRHKRTRNLVALKVVEKQPLAIRNMIPQLRREVTIQMRLEHPHILRLLSCVEDDRTAQTSESRALHEKATCRRQALYSGMEPAPIATNAAGAAAHLPQVAVAKQRLTSSSRSGLALWAPLAATLAAAARPGSSRKKKTALAEAQPTAPDCVLPVEAGREGKGQTGAETVLQSL</sequence>
<comment type="caution">
    <text evidence="2">The sequence shown here is derived from an EMBL/GenBank/DDBJ whole genome shotgun (WGS) entry which is preliminary data.</text>
</comment>
<dbReference type="Proteomes" id="UP000186817">
    <property type="component" value="Unassembled WGS sequence"/>
</dbReference>
<keyword evidence="2" id="KW-0808">Transferase</keyword>
<dbReference type="OrthoDB" id="10358945at2759"/>
<dbReference type="InterPro" id="IPR009091">
    <property type="entry name" value="RCC1/BLIP-II"/>
</dbReference>
<dbReference type="PANTHER" id="PTHR45982:SF1">
    <property type="entry name" value="REGULATOR OF CHROMOSOME CONDENSATION"/>
    <property type="match status" value="1"/>
</dbReference>
<dbReference type="EMBL" id="LSRX01002156">
    <property type="protein sequence ID" value="OLP76053.1"/>
    <property type="molecule type" value="Genomic_DNA"/>
</dbReference>
<evidence type="ECO:0000256" key="1">
    <source>
        <dbReference type="SAM" id="MobiDB-lite"/>
    </source>
</evidence>
<gene>
    <name evidence="2" type="primary">aurK</name>
    <name evidence="2" type="ORF">AK812_SmicGene44062</name>
</gene>
<dbReference type="PANTHER" id="PTHR45982">
    <property type="entry name" value="REGULATOR OF CHROMOSOME CONDENSATION"/>
    <property type="match status" value="1"/>
</dbReference>
<dbReference type="SUPFAM" id="SSF56112">
    <property type="entry name" value="Protein kinase-like (PK-like)"/>
    <property type="match status" value="1"/>
</dbReference>
<feature type="region of interest" description="Disordered" evidence="1">
    <location>
        <begin position="723"/>
        <end position="765"/>
    </location>
</feature>